<dbReference type="Gene3D" id="3.90.78.10">
    <property type="entry name" value="UDP-N-acetylenolpyruvoylglucosamine reductase, C-terminal domain"/>
    <property type="match status" value="1"/>
</dbReference>
<evidence type="ECO:0000256" key="1">
    <source>
        <dbReference type="ARBA" id="ARBA00010485"/>
    </source>
</evidence>
<comment type="catalytic activity">
    <reaction evidence="3">
        <text>UDP-N-acetyl-alpha-D-muramate + NADP(+) = UDP-N-acetyl-3-O-(1-carboxyvinyl)-alpha-D-glucosamine + NADPH + H(+)</text>
        <dbReference type="Rhea" id="RHEA:12248"/>
        <dbReference type="ChEBI" id="CHEBI:15378"/>
        <dbReference type="ChEBI" id="CHEBI:57783"/>
        <dbReference type="ChEBI" id="CHEBI:58349"/>
        <dbReference type="ChEBI" id="CHEBI:68483"/>
        <dbReference type="ChEBI" id="CHEBI:70757"/>
        <dbReference type="EC" id="1.3.1.98"/>
    </reaction>
</comment>
<dbReference type="GO" id="GO:0071949">
    <property type="term" value="F:FAD binding"/>
    <property type="evidence" value="ECO:0007669"/>
    <property type="project" value="InterPro"/>
</dbReference>
<dbReference type="UniPathway" id="UPA00219"/>
<evidence type="ECO:0000313" key="5">
    <source>
        <dbReference type="EMBL" id="SQC18747.1"/>
    </source>
</evidence>
<dbReference type="InterPro" id="IPR016167">
    <property type="entry name" value="FAD-bd_PCMH_sub1"/>
</dbReference>
<dbReference type="InterPro" id="IPR036318">
    <property type="entry name" value="FAD-bd_PCMH-like_sf"/>
</dbReference>
<keyword evidence="3" id="KW-0133">Cell shape</keyword>
<dbReference type="Proteomes" id="UP000251123">
    <property type="component" value="Unassembled WGS sequence"/>
</dbReference>
<dbReference type="EMBL" id="UASN01000022">
    <property type="protein sequence ID" value="SQC18747.1"/>
    <property type="molecule type" value="Genomic_DNA"/>
</dbReference>
<keyword evidence="3" id="KW-0573">Peptidoglycan synthesis</keyword>
<proteinExistence type="inferred from homology"/>
<dbReference type="InterPro" id="IPR003170">
    <property type="entry name" value="MurB"/>
</dbReference>
<evidence type="ECO:0000256" key="2">
    <source>
        <dbReference type="ARBA" id="ARBA00022827"/>
    </source>
</evidence>
<dbReference type="EC" id="1.3.1.98" evidence="3"/>
<gene>
    <name evidence="3 5" type="primary">murB</name>
    <name evidence="5" type="ORF">NCTC9601_05553</name>
</gene>
<comment type="function">
    <text evidence="3">Cell wall formation.</text>
</comment>
<dbReference type="SUPFAM" id="SSF56176">
    <property type="entry name" value="FAD-binding/transporter-associated domain-like"/>
    <property type="match status" value="1"/>
</dbReference>
<keyword evidence="2 3" id="KW-0274">FAD</keyword>
<keyword evidence="3" id="KW-0285">Flavoprotein</keyword>
<keyword evidence="3 5" id="KW-0560">Oxidoreductase</keyword>
<dbReference type="GO" id="GO:0008762">
    <property type="term" value="F:UDP-N-acetylmuramate dehydrogenase activity"/>
    <property type="evidence" value="ECO:0007669"/>
    <property type="project" value="UniProtKB-UniRule"/>
</dbReference>
<dbReference type="AlphaFoldDB" id="A0A2X3CZ42"/>
<comment type="similarity">
    <text evidence="1 3">Belongs to the MurB family.</text>
</comment>
<dbReference type="Gene3D" id="3.30.465.10">
    <property type="match status" value="2"/>
</dbReference>
<dbReference type="GO" id="GO:0008360">
    <property type="term" value="P:regulation of cell shape"/>
    <property type="evidence" value="ECO:0007669"/>
    <property type="project" value="UniProtKB-KW"/>
</dbReference>
<dbReference type="Gene3D" id="3.30.43.10">
    <property type="entry name" value="Uridine Diphospho-n-acetylenolpyruvylglucosamine Reductase, domain 2"/>
    <property type="match status" value="1"/>
</dbReference>
<feature type="active site" description="Proton donor" evidence="3">
    <location>
        <position position="229"/>
    </location>
</feature>
<keyword evidence="3" id="KW-0961">Cell wall biogenesis/degradation</keyword>
<dbReference type="PANTHER" id="PTHR21071">
    <property type="entry name" value="UDP-N-ACETYLENOLPYRUVOYLGLUCOSAMINE REDUCTASE"/>
    <property type="match status" value="1"/>
</dbReference>
<accession>A0A2X3CZ42</accession>
<dbReference type="PANTHER" id="PTHR21071:SF4">
    <property type="entry name" value="UDP-N-ACETYLENOLPYRUVOYLGLUCOSAMINE REDUCTASE"/>
    <property type="match status" value="1"/>
</dbReference>
<comment type="subcellular location">
    <subcellularLocation>
        <location evidence="3">Cytoplasm</location>
    </subcellularLocation>
</comment>
<organism evidence="5 6">
    <name type="scientific">Klebsiella pneumoniae</name>
    <dbReference type="NCBI Taxonomy" id="573"/>
    <lineage>
        <taxon>Bacteria</taxon>
        <taxon>Pseudomonadati</taxon>
        <taxon>Pseudomonadota</taxon>
        <taxon>Gammaproteobacteria</taxon>
        <taxon>Enterobacterales</taxon>
        <taxon>Enterobacteriaceae</taxon>
        <taxon>Klebsiella/Raoultella group</taxon>
        <taxon>Klebsiella</taxon>
        <taxon>Klebsiella pneumoniae complex</taxon>
    </lineage>
</organism>
<dbReference type="GO" id="GO:0005829">
    <property type="term" value="C:cytosol"/>
    <property type="evidence" value="ECO:0007669"/>
    <property type="project" value="TreeGrafter"/>
</dbReference>
<reference evidence="5 6" key="1">
    <citation type="submission" date="2018-06" db="EMBL/GenBank/DDBJ databases">
        <authorList>
            <consortium name="Pathogen Informatics"/>
            <person name="Doyle S."/>
        </authorList>
    </citation>
    <scope>NUCLEOTIDE SEQUENCE [LARGE SCALE GENOMIC DNA]</scope>
    <source>
        <strain evidence="5 6">NCTC9601</strain>
    </source>
</reference>
<dbReference type="GO" id="GO:0009252">
    <property type="term" value="P:peptidoglycan biosynthetic process"/>
    <property type="evidence" value="ECO:0007669"/>
    <property type="project" value="UniProtKB-UniRule"/>
</dbReference>
<dbReference type="InterPro" id="IPR036635">
    <property type="entry name" value="MurB_C_sf"/>
</dbReference>
<dbReference type="HAMAP" id="MF_00037">
    <property type="entry name" value="MurB"/>
    <property type="match status" value="1"/>
</dbReference>
<dbReference type="GO" id="GO:0051301">
    <property type="term" value="P:cell division"/>
    <property type="evidence" value="ECO:0007669"/>
    <property type="project" value="UniProtKB-KW"/>
</dbReference>
<dbReference type="InterPro" id="IPR016166">
    <property type="entry name" value="FAD-bd_PCMH"/>
</dbReference>
<dbReference type="GO" id="GO:0071555">
    <property type="term" value="P:cell wall organization"/>
    <property type="evidence" value="ECO:0007669"/>
    <property type="project" value="UniProtKB-KW"/>
</dbReference>
<dbReference type="PROSITE" id="PS51387">
    <property type="entry name" value="FAD_PCMH"/>
    <property type="match status" value="1"/>
</dbReference>
<evidence type="ECO:0000259" key="4">
    <source>
        <dbReference type="PROSITE" id="PS51387"/>
    </source>
</evidence>
<protein>
    <recommendedName>
        <fullName evidence="3">UDP-N-acetylenolpyruvoylglucosamine reductase</fullName>
        <ecNumber evidence="3">1.3.1.98</ecNumber>
    </recommendedName>
    <alternativeName>
        <fullName evidence="3">UDP-N-acetylmuramate dehydrogenase</fullName>
    </alternativeName>
</protein>
<sequence>MNHSLKPWNTFGIERFAKTIVRAETEQQLLSAWQTAAAAGEPTLILGEGSNVLFLNDYAGTVILNRIMGIEVSETPEAWRLHVGAGENWHQLVQFTLQHAMPGLENLALIPGSQDLRRSRILAPTALSYSGFANMLTALSWKPGVSNVFQPRNAVLAIATVSSNMNIRTAMPSSRLAYRLAKTWQPVLSYGDLTRLDPQTVTPQQVFDAVCHMRMTKLPDPKINGNAGSFFKNPIVSAQVAKALLRSSLMHRTIRRQMAASSWPLAG</sequence>
<keyword evidence="3" id="KW-0132">Cell division</keyword>
<name>A0A2X3CZ42_KLEPN</name>
<feature type="domain" description="FAD-binding PCMH-type" evidence="4">
    <location>
        <begin position="13"/>
        <end position="203"/>
    </location>
</feature>
<dbReference type="SUPFAM" id="SSF56194">
    <property type="entry name" value="Uridine diphospho-N-Acetylenolpyruvylglucosamine reductase, MurB, C-terminal domain"/>
    <property type="match status" value="1"/>
</dbReference>
<comment type="caution">
    <text evidence="3">Lacks conserved residue(s) required for the propagation of feature annotation.</text>
</comment>
<evidence type="ECO:0000256" key="3">
    <source>
        <dbReference type="HAMAP-Rule" id="MF_00037"/>
    </source>
</evidence>
<comment type="pathway">
    <text evidence="3">Cell wall biogenesis; peptidoglycan biosynthesis.</text>
</comment>
<comment type="cofactor">
    <cofactor evidence="3">
        <name>FAD</name>
        <dbReference type="ChEBI" id="CHEBI:57692"/>
    </cofactor>
</comment>
<evidence type="ECO:0000313" key="6">
    <source>
        <dbReference type="Proteomes" id="UP000251123"/>
    </source>
</evidence>
<keyword evidence="3" id="KW-0131">Cell cycle</keyword>
<keyword evidence="3" id="KW-0521">NADP</keyword>
<dbReference type="Pfam" id="PF01565">
    <property type="entry name" value="FAD_binding_4"/>
    <property type="match status" value="1"/>
</dbReference>
<keyword evidence="3" id="KW-0963">Cytoplasm</keyword>
<dbReference type="InterPro" id="IPR016169">
    <property type="entry name" value="FAD-bd_PCMH_sub2"/>
</dbReference>
<dbReference type="InterPro" id="IPR006094">
    <property type="entry name" value="Oxid_FAD_bind_N"/>
</dbReference>